<dbReference type="OrthoDB" id="2441647at2759"/>
<dbReference type="AlphaFoldDB" id="A0A6H5ID45"/>
<evidence type="ECO:0000313" key="2">
    <source>
        <dbReference type="EMBL" id="CAB0034848.1"/>
    </source>
</evidence>
<proteinExistence type="predicted"/>
<feature type="coiled-coil region" evidence="1">
    <location>
        <begin position="342"/>
        <end position="542"/>
    </location>
</feature>
<feature type="coiled-coil region" evidence="1">
    <location>
        <begin position="11"/>
        <end position="310"/>
    </location>
</feature>
<dbReference type="Proteomes" id="UP000479190">
    <property type="component" value="Unassembled WGS sequence"/>
</dbReference>
<evidence type="ECO:0000313" key="3">
    <source>
        <dbReference type="Proteomes" id="UP000479190"/>
    </source>
</evidence>
<reference evidence="2 3" key="1">
    <citation type="submission" date="2020-02" db="EMBL/GenBank/DDBJ databases">
        <authorList>
            <person name="Ferguson B K."/>
        </authorList>
    </citation>
    <scope>NUCLEOTIDE SEQUENCE [LARGE SCALE GENOMIC DNA]</scope>
</reference>
<evidence type="ECO:0000256" key="1">
    <source>
        <dbReference type="SAM" id="Coils"/>
    </source>
</evidence>
<sequence>MMSSEKAAMHAKELESSYSSLQASYDKLKTDYDALRRQFEQSLMDANDQVQNERQKCELLQITLEEKTMEAENLSLKLSAAIEEKTNAVDDMSKQLSVKTEQLAELDKDKAALEACTQNLEQQLTEKQLLVDQLQGLESSIDGYITGLQEGHAEIQALQDKLRTTEAEQAKVIQDLSEEVQDLRHRLSEATKQNDEMKELTQVQLNQCEGNSETIRVDLTKELEHIQDLLNQKNVEFNELSLERETFKTNIETLTRELSVRENELLTLQTENESLRVQIQAMNSEMADVKEKYETELNEYEMKMQLSLMNKLEEYEKVQEPELESAKPKVEEEIPIFTFAIADNKDEELKKLKAELKAKDETIEHLQYSVNESTTTKMIQALQDNVNALHNEKAALEEQLIMQNQKMHELTTQLEDAHKRLQANLAEVDSTIKLQQELQSRREEVERLSQLLVEKENQLRAVLETQVINSDVIQDNENRLREELFEKQRQLESFEKSVNELTSEVERLREIEAFSANRETVIEDLKKREQERNKSEDALKDELRSIHNYDNIFT</sequence>
<name>A0A6H5ID45_9HYME</name>
<protein>
    <submittedName>
        <fullName evidence="2">Uncharacterized protein</fullName>
    </submittedName>
</protein>
<organism evidence="2 3">
    <name type="scientific">Trichogramma brassicae</name>
    <dbReference type="NCBI Taxonomy" id="86971"/>
    <lineage>
        <taxon>Eukaryota</taxon>
        <taxon>Metazoa</taxon>
        <taxon>Ecdysozoa</taxon>
        <taxon>Arthropoda</taxon>
        <taxon>Hexapoda</taxon>
        <taxon>Insecta</taxon>
        <taxon>Pterygota</taxon>
        <taxon>Neoptera</taxon>
        <taxon>Endopterygota</taxon>
        <taxon>Hymenoptera</taxon>
        <taxon>Apocrita</taxon>
        <taxon>Proctotrupomorpha</taxon>
        <taxon>Chalcidoidea</taxon>
        <taxon>Trichogrammatidae</taxon>
        <taxon>Trichogramma</taxon>
    </lineage>
</organism>
<gene>
    <name evidence="2" type="ORF">TBRA_LOCUS6746</name>
</gene>
<keyword evidence="1" id="KW-0175">Coiled coil</keyword>
<dbReference type="EMBL" id="CADCXV010000761">
    <property type="protein sequence ID" value="CAB0034848.1"/>
    <property type="molecule type" value="Genomic_DNA"/>
</dbReference>
<accession>A0A6H5ID45</accession>
<keyword evidence="3" id="KW-1185">Reference proteome</keyword>